<evidence type="ECO:0000313" key="8">
    <source>
        <dbReference type="EMBL" id="KAE9323036.1"/>
    </source>
</evidence>
<evidence type="ECO:0000313" key="3">
    <source>
        <dbReference type="EMBL" id="KAE9004559.1"/>
    </source>
</evidence>
<dbReference type="EMBL" id="QXGF01000172">
    <property type="protein sequence ID" value="KAE8945084.1"/>
    <property type="molecule type" value="Genomic_DNA"/>
</dbReference>
<proteinExistence type="predicted"/>
<feature type="region of interest" description="Disordered" evidence="1">
    <location>
        <begin position="1"/>
        <end position="30"/>
    </location>
</feature>
<dbReference type="Gene3D" id="3.10.10.10">
    <property type="entry name" value="HIV Type 1 Reverse Transcriptase, subunit A, domain 1"/>
    <property type="match status" value="1"/>
</dbReference>
<dbReference type="Proteomes" id="UP000433483">
    <property type="component" value="Unassembled WGS sequence"/>
</dbReference>
<dbReference type="EMBL" id="QXGB01000163">
    <property type="protein sequence ID" value="KAE9227045.1"/>
    <property type="molecule type" value="Genomic_DNA"/>
</dbReference>
<dbReference type="EMBL" id="QXGD01000305">
    <property type="protein sequence ID" value="KAE9244014.1"/>
    <property type="molecule type" value="Genomic_DNA"/>
</dbReference>
<dbReference type="InterPro" id="IPR043502">
    <property type="entry name" value="DNA/RNA_pol_sf"/>
</dbReference>
<evidence type="ECO:0000256" key="1">
    <source>
        <dbReference type="SAM" id="MobiDB-lite"/>
    </source>
</evidence>
<dbReference type="EMBL" id="QXGA01000158">
    <property type="protein sequence ID" value="KAE9151183.1"/>
    <property type="molecule type" value="Genomic_DNA"/>
</dbReference>
<dbReference type="Proteomes" id="UP000486351">
    <property type="component" value="Unassembled WGS sequence"/>
</dbReference>
<dbReference type="Proteomes" id="UP000460718">
    <property type="component" value="Unassembled WGS sequence"/>
</dbReference>
<evidence type="ECO:0000313" key="7">
    <source>
        <dbReference type="EMBL" id="KAE9244014.1"/>
    </source>
</evidence>
<dbReference type="EMBL" id="QXFZ01000255">
    <property type="protein sequence ID" value="KAE9124472.1"/>
    <property type="molecule type" value="Genomic_DNA"/>
</dbReference>
<evidence type="ECO:0000313" key="10">
    <source>
        <dbReference type="Proteomes" id="UP000429523"/>
    </source>
</evidence>
<gene>
    <name evidence="8" type="ORF">PF001_g4107</name>
    <name evidence="7" type="ORF">PF002_g7977</name>
    <name evidence="6" type="ORF">PF005_g4873</name>
    <name evidence="5" type="ORF">PF006_g4496</name>
    <name evidence="4" type="ORF">PF007_g6690</name>
    <name evidence="9" type="ORF">PF008_g14062</name>
    <name evidence="2" type="ORF">PF009_g5232</name>
    <name evidence="3" type="ORF">PF011_g12393</name>
</gene>
<dbReference type="EMBL" id="QXFY01000854">
    <property type="protein sequence ID" value="KAE9334251.1"/>
    <property type="molecule type" value="Genomic_DNA"/>
</dbReference>
<evidence type="ECO:0000313" key="15">
    <source>
        <dbReference type="Proteomes" id="UP000441208"/>
    </source>
</evidence>
<dbReference type="Proteomes" id="UP000440732">
    <property type="component" value="Unassembled WGS sequence"/>
</dbReference>
<dbReference type="EMBL" id="QXFW01000720">
    <property type="protein sequence ID" value="KAE9004559.1"/>
    <property type="molecule type" value="Genomic_DNA"/>
</dbReference>
<comment type="caution">
    <text evidence="2">The sequence shown here is derived from an EMBL/GenBank/DDBJ whole genome shotgun (WGS) entry which is preliminary data.</text>
</comment>
<evidence type="ECO:0000313" key="2">
    <source>
        <dbReference type="EMBL" id="KAE8945084.1"/>
    </source>
</evidence>
<dbReference type="SUPFAM" id="SSF56672">
    <property type="entry name" value="DNA/RNA polymerases"/>
    <property type="match status" value="1"/>
</dbReference>
<evidence type="ECO:0000313" key="4">
    <source>
        <dbReference type="EMBL" id="KAE9124472.1"/>
    </source>
</evidence>
<protein>
    <submittedName>
        <fullName evidence="2">Uncharacterized protein</fullName>
    </submittedName>
</protein>
<evidence type="ECO:0000313" key="12">
    <source>
        <dbReference type="Proteomes" id="UP000437068"/>
    </source>
</evidence>
<evidence type="ECO:0000313" key="16">
    <source>
        <dbReference type="Proteomes" id="UP000460718"/>
    </source>
</evidence>
<evidence type="ECO:0000313" key="9">
    <source>
        <dbReference type="EMBL" id="KAE9334251.1"/>
    </source>
</evidence>
<dbReference type="Proteomes" id="UP000440367">
    <property type="component" value="Unassembled WGS sequence"/>
</dbReference>
<reference evidence="10 11" key="1">
    <citation type="submission" date="2018-08" db="EMBL/GenBank/DDBJ databases">
        <title>Genomic investigation of the strawberry pathogen Phytophthora fragariae indicates pathogenicity is determined by transcriptional variation in three key races.</title>
        <authorList>
            <person name="Adams T.M."/>
            <person name="Armitage A.D."/>
            <person name="Sobczyk M.K."/>
            <person name="Bates H.J."/>
            <person name="Dunwell J.M."/>
            <person name="Nellist C.F."/>
            <person name="Harrison R.J."/>
        </authorList>
    </citation>
    <scope>NUCLEOTIDE SEQUENCE [LARGE SCALE GENOMIC DNA]</scope>
    <source>
        <strain evidence="8 12">A4</strain>
        <strain evidence="7 13">BC-1</strain>
        <strain evidence="6 11">NOV-27</strain>
        <strain evidence="5 14">NOV-5</strain>
        <strain evidence="4 15">NOV-71</strain>
        <strain evidence="9 17">NOV-77</strain>
        <strain evidence="2 10">NOV-9</strain>
        <strain evidence="3 16">SCRP245</strain>
    </source>
</reference>
<evidence type="ECO:0000313" key="13">
    <source>
        <dbReference type="Proteomes" id="UP000440367"/>
    </source>
</evidence>
<keyword evidence="11" id="KW-1185">Reference proteome</keyword>
<feature type="compositionally biased region" description="Polar residues" evidence="1">
    <location>
        <begin position="1"/>
        <end position="17"/>
    </location>
</feature>
<name>A0A6A3FG69_9STRA</name>
<dbReference type="Proteomes" id="UP000437068">
    <property type="component" value="Unassembled WGS sequence"/>
</dbReference>
<accession>A0A6A3FG69</accession>
<evidence type="ECO:0000313" key="17">
    <source>
        <dbReference type="Proteomes" id="UP000486351"/>
    </source>
</evidence>
<evidence type="ECO:0000313" key="14">
    <source>
        <dbReference type="Proteomes" id="UP000440732"/>
    </source>
</evidence>
<evidence type="ECO:0000313" key="11">
    <source>
        <dbReference type="Proteomes" id="UP000433483"/>
    </source>
</evidence>
<dbReference type="EMBL" id="QXGE01000137">
    <property type="protein sequence ID" value="KAE9323036.1"/>
    <property type="molecule type" value="Genomic_DNA"/>
</dbReference>
<dbReference type="OrthoDB" id="121617at2759"/>
<evidence type="ECO:0000313" key="6">
    <source>
        <dbReference type="EMBL" id="KAE9227045.1"/>
    </source>
</evidence>
<dbReference type="AlphaFoldDB" id="A0A6A3FG69"/>
<dbReference type="Proteomes" id="UP000441208">
    <property type="component" value="Unassembled WGS sequence"/>
</dbReference>
<dbReference type="Proteomes" id="UP000429523">
    <property type="component" value="Unassembled WGS sequence"/>
</dbReference>
<evidence type="ECO:0000313" key="5">
    <source>
        <dbReference type="EMBL" id="KAE9151183.1"/>
    </source>
</evidence>
<organism evidence="2 10">
    <name type="scientific">Phytophthora fragariae</name>
    <dbReference type="NCBI Taxonomy" id="53985"/>
    <lineage>
        <taxon>Eukaryota</taxon>
        <taxon>Sar</taxon>
        <taxon>Stramenopiles</taxon>
        <taxon>Oomycota</taxon>
        <taxon>Peronosporomycetes</taxon>
        <taxon>Peronosporales</taxon>
        <taxon>Peronosporaceae</taxon>
        <taxon>Phytophthora</taxon>
    </lineage>
</organism>
<sequence>MSHAINSIDSTDTSPRPNSAEPKPAREERFAAQSWESLKASGNRIYETARGFADVFPYKIPVELPADRGVRHVIDLAPGSKYCVTRQWLLPRNQVKTIDDSFEDRRQAGHVRESISPHSSPAFCVKKATGG</sequence>